<feature type="transmembrane region" description="Helical" evidence="5">
    <location>
        <begin position="320"/>
        <end position="342"/>
    </location>
</feature>
<organism evidence="7 8">
    <name type="scientific">Gimesia fumaroli</name>
    <dbReference type="NCBI Taxonomy" id="2527976"/>
    <lineage>
        <taxon>Bacteria</taxon>
        <taxon>Pseudomonadati</taxon>
        <taxon>Planctomycetota</taxon>
        <taxon>Planctomycetia</taxon>
        <taxon>Planctomycetales</taxon>
        <taxon>Planctomycetaceae</taxon>
        <taxon>Gimesia</taxon>
    </lineage>
</organism>
<dbReference type="PANTHER" id="PTHR43630">
    <property type="entry name" value="POLY-BETA-1,6-N-ACETYL-D-GLUCOSAMINE SYNTHASE"/>
    <property type="match status" value="1"/>
</dbReference>
<dbReference type="CDD" id="cd06439">
    <property type="entry name" value="CESA_like_1"/>
    <property type="match status" value="1"/>
</dbReference>
<keyword evidence="8" id="KW-1185">Reference proteome</keyword>
<feature type="transmembrane region" description="Helical" evidence="5">
    <location>
        <begin position="6"/>
        <end position="31"/>
    </location>
</feature>
<sequence>MSSLLMQVLLWSSLLLISYAYVGYPLLLWLLTRGRQTQPDKTIESNSRPLPRVSIIIAAYKEEAVILERLNNLAKLDYPIDQLEVLIGCDGNEDLTGELVRTYDNEQIRLIQFEQRRGKASVLNDCVPKATGEIIVFSDANTNMEPQCIKQLVRHFQDESVGCVCGQLILEDPATGKNVDGLYWKYENFLKHCETKIGAVLGVNGALYALRKSLYVPIPPDTIIDDFLIGMQVHFTGQRLIYDDTALAREETATSVQAEFKRRIRIGTGAFQSLKYLKGLLNPRFGSIAFAFWSHKLLRWLCPAFMVLALVTNLCLLQNPIYQITLLAQGLFYLSAFVSIKFVKVNRIFKLCRVPGMFVQMNLALAIGFFRWLFVKQTGTWDRTERSQTGTLPIDEQELTIPDLAPRNSETPETEFSQTSKS</sequence>
<dbReference type="AlphaFoldDB" id="A0A518IDQ5"/>
<dbReference type="SUPFAM" id="SSF53448">
    <property type="entry name" value="Nucleotide-diphospho-sugar transferases"/>
    <property type="match status" value="1"/>
</dbReference>
<keyword evidence="5" id="KW-1133">Transmembrane helix</keyword>
<evidence type="ECO:0000313" key="8">
    <source>
        <dbReference type="Proteomes" id="UP000318313"/>
    </source>
</evidence>
<dbReference type="KEGG" id="gfm:Enr17x_32960"/>
<name>A0A518IDQ5_9PLAN</name>
<feature type="compositionally biased region" description="Polar residues" evidence="4">
    <location>
        <begin position="408"/>
        <end position="422"/>
    </location>
</feature>
<feature type="transmembrane region" description="Helical" evidence="5">
    <location>
        <begin position="297"/>
        <end position="314"/>
    </location>
</feature>
<dbReference type="EC" id="2.4.1.-" evidence="7"/>
<comment type="similarity">
    <text evidence="1">Belongs to the glycosyltransferase 2 family.</text>
</comment>
<keyword evidence="3 7" id="KW-0808">Transferase</keyword>
<feature type="transmembrane region" description="Helical" evidence="5">
    <location>
        <begin position="354"/>
        <end position="374"/>
    </location>
</feature>
<feature type="domain" description="Glycosyltransferase 2-like" evidence="6">
    <location>
        <begin position="54"/>
        <end position="188"/>
    </location>
</feature>
<dbReference type="GO" id="GO:0016757">
    <property type="term" value="F:glycosyltransferase activity"/>
    <property type="evidence" value="ECO:0007669"/>
    <property type="project" value="UniProtKB-KW"/>
</dbReference>
<gene>
    <name evidence="7" type="ORF">Enr17x_32960</name>
</gene>
<evidence type="ECO:0000313" key="7">
    <source>
        <dbReference type="EMBL" id="QDV51242.1"/>
    </source>
</evidence>
<keyword evidence="2 7" id="KW-0328">Glycosyltransferase</keyword>
<evidence type="ECO:0000256" key="5">
    <source>
        <dbReference type="SAM" id="Phobius"/>
    </source>
</evidence>
<protein>
    <submittedName>
        <fullName evidence="7">Beta-monoglucosyldiacylglycerol synthase</fullName>
        <ecNumber evidence="7">2.4.1.-</ecNumber>
    </submittedName>
</protein>
<dbReference type="InterPro" id="IPR029044">
    <property type="entry name" value="Nucleotide-diphossugar_trans"/>
</dbReference>
<dbReference type="Gene3D" id="3.90.550.10">
    <property type="entry name" value="Spore Coat Polysaccharide Biosynthesis Protein SpsA, Chain A"/>
    <property type="match status" value="1"/>
</dbReference>
<evidence type="ECO:0000256" key="4">
    <source>
        <dbReference type="SAM" id="MobiDB-lite"/>
    </source>
</evidence>
<dbReference type="EMBL" id="CP037452">
    <property type="protein sequence ID" value="QDV51242.1"/>
    <property type="molecule type" value="Genomic_DNA"/>
</dbReference>
<dbReference type="RefSeq" id="WP_145310340.1">
    <property type="nucleotide sequence ID" value="NZ_CP037452.1"/>
</dbReference>
<evidence type="ECO:0000256" key="3">
    <source>
        <dbReference type="ARBA" id="ARBA00022679"/>
    </source>
</evidence>
<evidence type="ECO:0000256" key="1">
    <source>
        <dbReference type="ARBA" id="ARBA00006739"/>
    </source>
</evidence>
<dbReference type="Pfam" id="PF00535">
    <property type="entry name" value="Glycos_transf_2"/>
    <property type="match status" value="1"/>
</dbReference>
<keyword evidence="5" id="KW-0812">Transmembrane</keyword>
<dbReference type="OrthoDB" id="9766299at2"/>
<feature type="region of interest" description="Disordered" evidence="4">
    <location>
        <begin position="403"/>
        <end position="422"/>
    </location>
</feature>
<keyword evidence="5" id="KW-0472">Membrane</keyword>
<dbReference type="InterPro" id="IPR001173">
    <property type="entry name" value="Glyco_trans_2-like"/>
</dbReference>
<accession>A0A518IDQ5</accession>
<dbReference type="Proteomes" id="UP000318313">
    <property type="component" value="Chromosome"/>
</dbReference>
<evidence type="ECO:0000256" key="2">
    <source>
        <dbReference type="ARBA" id="ARBA00022676"/>
    </source>
</evidence>
<reference evidence="7 8" key="1">
    <citation type="submission" date="2019-03" db="EMBL/GenBank/DDBJ databases">
        <title>Deep-cultivation of Planctomycetes and their phenomic and genomic characterization uncovers novel biology.</title>
        <authorList>
            <person name="Wiegand S."/>
            <person name="Jogler M."/>
            <person name="Boedeker C."/>
            <person name="Pinto D."/>
            <person name="Vollmers J."/>
            <person name="Rivas-Marin E."/>
            <person name="Kohn T."/>
            <person name="Peeters S.H."/>
            <person name="Heuer A."/>
            <person name="Rast P."/>
            <person name="Oberbeckmann S."/>
            <person name="Bunk B."/>
            <person name="Jeske O."/>
            <person name="Meyerdierks A."/>
            <person name="Storesund J.E."/>
            <person name="Kallscheuer N."/>
            <person name="Luecker S."/>
            <person name="Lage O.M."/>
            <person name="Pohl T."/>
            <person name="Merkel B.J."/>
            <person name="Hornburger P."/>
            <person name="Mueller R.-W."/>
            <person name="Bruemmer F."/>
            <person name="Labrenz M."/>
            <person name="Spormann A.M."/>
            <person name="Op den Camp H."/>
            <person name="Overmann J."/>
            <person name="Amann R."/>
            <person name="Jetten M.S.M."/>
            <person name="Mascher T."/>
            <person name="Medema M.H."/>
            <person name="Devos D.P."/>
            <person name="Kaster A.-K."/>
            <person name="Ovreas L."/>
            <person name="Rohde M."/>
            <person name="Galperin M.Y."/>
            <person name="Jogler C."/>
        </authorList>
    </citation>
    <scope>NUCLEOTIDE SEQUENCE [LARGE SCALE GENOMIC DNA]</scope>
    <source>
        <strain evidence="7 8">Enr17</strain>
    </source>
</reference>
<dbReference type="PANTHER" id="PTHR43630:SF1">
    <property type="entry name" value="POLY-BETA-1,6-N-ACETYL-D-GLUCOSAMINE SYNTHASE"/>
    <property type="match status" value="1"/>
</dbReference>
<proteinExistence type="inferred from homology"/>
<evidence type="ECO:0000259" key="6">
    <source>
        <dbReference type="Pfam" id="PF00535"/>
    </source>
</evidence>